<keyword evidence="2" id="KW-0964">Secreted</keyword>
<feature type="region of interest" description="Disordered" evidence="4">
    <location>
        <begin position="220"/>
        <end position="530"/>
    </location>
</feature>
<feature type="region of interest" description="Disordered" evidence="4">
    <location>
        <begin position="35"/>
        <end position="72"/>
    </location>
</feature>
<sequence>MRRSLTRATAACAASALALALWAAAPVAAAEEPPSAGAPIAAAESPHGQHPGNGAGTTPADDRPGPAHADGEAVEIGSDSWTYVDRAFPDKAYDGTESASVGTGRLAWDRVYTRRALFRFPVDAGAPVDSAVLRVETVWSYDCHSDAHVQLHQVEPFGSGTTWNDQPAERALLDTRSVRGGRSSCPVSGGVEFDVTEAYRQAAAEGESFLHLRLKERDESGSAGWRRFGAGDTGPVLVIEPGTAPAPDPGASAESSDAPRQVADRPQELATAGPADRTPAQPATTPPRRGTAPGFTGTENVHIRPPAPADPHRNGGGQARSTRWDRTGSPTAPEHGRQQDGDVPHRPRGPPAPSRSGTAQRCPDHTTPVERRRHRLLPVRPSAGRRSAPAATRGDAGEPIPERRGERRFEDGRPGSRSTPQRPSRALGRQRRQRGTREEGPSAADTGNVRTAGPGGALPTETAAVRIPPCGWAPHGGPGRRRPPHPRCGAAPNTGTCPPHPVAYAGHGPSLPRLGAEPPRLPGRLEWRSE</sequence>
<feature type="compositionally biased region" description="Basic and acidic residues" evidence="4">
    <location>
        <begin position="60"/>
        <end position="71"/>
    </location>
</feature>
<evidence type="ECO:0000259" key="6">
    <source>
        <dbReference type="Pfam" id="PF24517"/>
    </source>
</evidence>
<evidence type="ECO:0000256" key="1">
    <source>
        <dbReference type="ARBA" id="ARBA00004613"/>
    </source>
</evidence>
<dbReference type="EMBL" id="JACHJO010000007">
    <property type="protein sequence ID" value="MBB6120553.1"/>
    <property type="molecule type" value="Genomic_DNA"/>
</dbReference>
<keyword evidence="3 5" id="KW-0732">Signal</keyword>
<dbReference type="AlphaFoldDB" id="A0A841IPG1"/>
<dbReference type="Proteomes" id="UP000536604">
    <property type="component" value="Unassembled WGS sequence"/>
</dbReference>
<evidence type="ECO:0000256" key="5">
    <source>
        <dbReference type="SAM" id="SignalP"/>
    </source>
</evidence>
<name>A0A841IPG1_9ACTN</name>
<feature type="compositionally biased region" description="Basic and acidic residues" evidence="4">
    <location>
        <begin position="400"/>
        <end position="414"/>
    </location>
</feature>
<feature type="chain" id="PRO_5039632712" description="Carbohydrate-binding module family 96 domain-containing protein" evidence="5">
    <location>
        <begin position="30"/>
        <end position="530"/>
    </location>
</feature>
<evidence type="ECO:0000256" key="3">
    <source>
        <dbReference type="ARBA" id="ARBA00022729"/>
    </source>
</evidence>
<gene>
    <name evidence="7" type="ORF">FHS13_002510</name>
</gene>
<proteinExistence type="predicted"/>
<feature type="compositionally biased region" description="Low complexity" evidence="4">
    <location>
        <begin position="274"/>
        <end position="298"/>
    </location>
</feature>
<comment type="subcellular location">
    <subcellularLocation>
        <location evidence="1">Secreted</location>
    </subcellularLocation>
</comment>
<evidence type="ECO:0000256" key="2">
    <source>
        <dbReference type="ARBA" id="ARBA00022525"/>
    </source>
</evidence>
<comment type="caution">
    <text evidence="7">The sequence shown here is derived from an EMBL/GenBank/DDBJ whole genome shotgun (WGS) entry which is preliminary data.</text>
</comment>
<reference evidence="7 8" key="1">
    <citation type="submission" date="2020-08" db="EMBL/GenBank/DDBJ databases">
        <title>Genomic Encyclopedia of Type Strains, Phase III (KMG-III): the genomes of soil and plant-associated and newly described type strains.</title>
        <authorList>
            <person name="Whitman W."/>
        </authorList>
    </citation>
    <scope>NUCLEOTIDE SEQUENCE [LARGE SCALE GENOMIC DNA]</scope>
    <source>
        <strain evidence="7 8">CECT 8712</strain>
    </source>
</reference>
<feature type="compositionally biased region" description="Low complexity" evidence="4">
    <location>
        <begin position="380"/>
        <end position="399"/>
    </location>
</feature>
<dbReference type="Pfam" id="PF24517">
    <property type="entry name" value="CBM96"/>
    <property type="match status" value="1"/>
</dbReference>
<evidence type="ECO:0000256" key="4">
    <source>
        <dbReference type="SAM" id="MobiDB-lite"/>
    </source>
</evidence>
<dbReference type="NCBIfam" id="NF033679">
    <property type="entry name" value="DNRLRE_dom"/>
    <property type="match status" value="1"/>
</dbReference>
<dbReference type="RefSeq" id="WP_184291751.1">
    <property type="nucleotide sequence ID" value="NZ_JACHJO010000007.1"/>
</dbReference>
<dbReference type="GO" id="GO:0005576">
    <property type="term" value="C:extracellular region"/>
    <property type="evidence" value="ECO:0007669"/>
    <property type="project" value="UniProtKB-SubCell"/>
</dbReference>
<dbReference type="InterPro" id="IPR055372">
    <property type="entry name" value="CBM96"/>
</dbReference>
<feature type="compositionally biased region" description="Low complexity" evidence="4">
    <location>
        <begin position="35"/>
        <end position="46"/>
    </location>
</feature>
<evidence type="ECO:0000313" key="8">
    <source>
        <dbReference type="Proteomes" id="UP000536604"/>
    </source>
</evidence>
<evidence type="ECO:0000313" key="7">
    <source>
        <dbReference type="EMBL" id="MBB6120553.1"/>
    </source>
</evidence>
<feature type="domain" description="Carbohydrate-binding module family 96" evidence="6">
    <location>
        <begin position="82"/>
        <end position="239"/>
    </location>
</feature>
<protein>
    <recommendedName>
        <fullName evidence="6">Carbohydrate-binding module family 96 domain-containing protein</fullName>
    </recommendedName>
</protein>
<feature type="compositionally biased region" description="Basic and acidic residues" evidence="4">
    <location>
        <begin position="334"/>
        <end position="345"/>
    </location>
</feature>
<feature type="signal peptide" evidence="5">
    <location>
        <begin position="1"/>
        <end position="29"/>
    </location>
</feature>
<organism evidence="7 8">
    <name type="scientific">Nocardiopsis algeriensis</name>
    <dbReference type="NCBI Taxonomy" id="1478215"/>
    <lineage>
        <taxon>Bacteria</taxon>
        <taxon>Bacillati</taxon>
        <taxon>Actinomycetota</taxon>
        <taxon>Actinomycetes</taxon>
        <taxon>Streptosporangiales</taxon>
        <taxon>Nocardiopsidaceae</taxon>
        <taxon>Nocardiopsis</taxon>
    </lineage>
</organism>
<keyword evidence="8" id="KW-1185">Reference proteome</keyword>
<accession>A0A841IPG1</accession>